<evidence type="ECO:0000256" key="5">
    <source>
        <dbReference type="ARBA" id="ARBA00022989"/>
    </source>
</evidence>
<evidence type="ECO:0000259" key="9">
    <source>
        <dbReference type="Pfam" id="PF12704"/>
    </source>
</evidence>
<evidence type="ECO:0000313" key="10">
    <source>
        <dbReference type="EMBL" id="MBA5628155.1"/>
    </source>
</evidence>
<evidence type="ECO:0000256" key="6">
    <source>
        <dbReference type="ARBA" id="ARBA00023136"/>
    </source>
</evidence>
<feature type="domain" description="MacB-like periplasmic core" evidence="9">
    <location>
        <begin position="19"/>
        <end position="253"/>
    </location>
</feature>
<evidence type="ECO:0000313" key="11">
    <source>
        <dbReference type="Proteomes" id="UP000552241"/>
    </source>
</evidence>
<dbReference type="PANTHER" id="PTHR30489:SF0">
    <property type="entry name" value="LIPOPROTEIN-RELEASING SYSTEM TRANSMEMBRANE PROTEIN LOLE"/>
    <property type="match status" value="1"/>
</dbReference>
<keyword evidence="4 7" id="KW-0812">Transmembrane</keyword>
<keyword evidence="3" id="KW-1003">Cell membrane</keyword>
<evidence type="ECO:0000256" key="4">
    <source>
        <dbReference type="ARBA" id="ARBA00022692"/>
    </source>
</evidence>
<comment type="subcellular location">
    <subcellularLocation>
        <location evidence="1">Cell membrane</location>
        <topology evidence="1">Multi-pass membrane protein</topology>
    </subcellularLocation>
</comment>
<sequence length="407" mass="44643">MNINTDIARTYLFSGKKMTAVAVLGVLLGMSIYIFMNSLLVGFDKTSDENIFKNTPHIRLFNDDVISKNLVSDTAAEYLISNPKVVPKVNTIINPNGIAEMVQQQKEVTVVTAQVNTSVFYNNGRTQVSGLIIGIKPDEADMMYSITSSMVEGKFETLKSDPNGIVIGIGIAEKMNLALGDNINLTSQKGVTKNLRVAGIFRSFNSTADDTKSYVNLYTAQQLLKENNVYVTDISVNVKDPHQAAAVAEKLSQLTGYKSEDWKESNESLMALSKMRFIMINFVSTAIMLIAGFGIYNILNMTVSQKINDIAILKAIGFKGNDVIRIFVTQALSIGLIGVVGGMLMALLMITLLKKVYIGGDIGYFPVDYELQKFIQGIVMGLVITFFAGYIPARKAAKVDPVSIFRK</sequence>
<dbReference type="InterPro" id="IPR025857">
    <property type="entry name" value="MacB_PCD"/>
</dbReference>
<dbReference type="GO" id="GO:0044874">
    <property type="term" value="P:lipoprotein localization to outer membrane"/>
    <property type="evidence" value="ECO:0007669"/>
    <property type="project" value="TreeGrafter"/>
</dbReference>
<dbReference type="Pfam" id="PF02687">
    <property type="entry name" value="FtsX"/>
    <property type="match status" value="1"/>
</dbReference>
<dbReference type="InterPro" id="IPR003838">
    <property type="entry name" value="ABC3_permease_C"/>
</dbReference>
<keyword evidence="6 7" id="KW-0472">Membrane</keyword>
<keyword evidence="5 7" id="KW-1133">Transmembrane helix</keyword>
<name>A0A838ZNE7_9FLAO</name>
<feature type="domain" description="ABC3 transporter permease C-terminal" evidence="8">
    <location>
        <begin position="281"/>
        <end position="401"/>
    </location>
</feature>
<dbReference type="Pfam" id="PF12704">
    <property type="entry name" value="MacB_PCD"/>
    <property type="match status" value="1"/>
</dbReference>
<gene>
    <name evidence="10" type="ORF">HU137_00050</name>
</gene>
<evidence type="ECO:0000256" key="7">
    <source>
        <dbReference type="SAM" id="Phobius"/>
    </source>
</evidence>
<proteinExistence type="inferred from homology"/>
<organism evidence="10 11">
    <name type="scientific">Moheibacter lacus</name>
    <dbReference type="NCBI Taxonomy" id="2745851"/>
    <lineage>
        <taxon>Bacteria</taxon>
        <taxon>Pseudomonadati</taxon>
        <taxon>Bacteroidota</taxon>
        <taxon>Flavobacteriia</taxon>
        <taxon>Flavobacteriales</taxon>
        <taxon>Weeksellaceae</taxon>
        <taxon>Moheibacter</taxon>
    </lineage>
</organism>
<feature type="transmembrane region" description="Helical" evidence="7">
    <location>
        <begin position="374"/>
        <end position="393"/>
    </location>
</feature>
<comment type="similarity">
    <text evidence="2">Belongs to the ABC-4 integral membrane protein family. LolC/E subfamily.</text>
</comment>
<dbReference type="GO" id="GO:0098797">
    <property type="term" value="C:plasma membrane protein complex"/>
    <property type="evidence" value="ECO:0007669"/>
    <property type="project" value="TreeGrafter"/>
</dbReference>
<evidence type="ECO:0000256" key="3">
    <source>
        <dbReference type="ARBA" id="ARBA00022475"/>
    </source>
</evidence>
<feature type="transmembrane region" description="Helical" evidence="7">
    <location>
        <begin position="277"/>
        <end position="299"/>
    </location>
</feature>
<dbReference type="InterPro" id="IPR051447">
    <property type="entry name" value="Lipoprotein-release_system"/>
</dbReference>
<evidence type="ECO:0000259" key="8">
    <source>
        <dbReference type="Pfam" id="PF02687"/>
    </source>
</evidence>
<dbReference type="EMBL" id="JACDZE010000001">
    <property type="protein sequence ID" value="MBA5628155.1"/>
    <property type="molecule type" value="Genomic_DNA"/>
</dbReference>
<accession>A0A838ZNE7</accession>
<evidence type="ECO:0000256" key="2">
    <source>
        <dbReference type="ARBA" id="ARBA00005236"/>
    </source>
</evidence>
<dbReference type="PANTHER" id="PTHR30489">
    <property type="entry name" value="LIPOPROTEIN-RELEASING SYSTEM TRANSMEMBRANE PROTEIN LOLE"/>
    <property type="match status" value="1"/>
</dbReference>
<keyword evidence="11" id="KW-1185">Reference proteome</keyword>
<protein>
    <submittedName>
        <fullName evidence="10">ABC transporter permease</fullName>
    </submittedName>
</protein>
<dbReference type="AlphaFoldDB" id="A0A838ZNE7"/>
<dbReference type="Proteomes" id="UP000552241">
    <property type="component" value="Unassembled WGS sequence"/>
</dbReference>
<feature type="transmembrane region" description="Helical" evidence="7">
    <location>
        <begin position="331"/>
        <end position="353"/>
    </location>
</feature>
<reference evidence="10 11" key="1">
    <citation type="submission" date="2020-07" db="EMBL/GenBank/DDBJ databases">
        <title>Moheibacter lacus sp. nov., a member of the family Flavobacteriaceae isolated from freshwater lake sediment.</title>
        <authorList>
            <person name="Liu Y."/>
        </authorList>
    </citation>
    <scope>NUCLEOTIDE SEQUENCE [LARGE SCALE GENOMIC DNA]</scope>
    <source>
        <strain evidence="10 11">BDHS18</strain>
    </source>
</reference>
<evidence type="ECO:0000256" key="1">
    <source>
        <dbReference type="ARBA" id="ARBA00004651"/>
    </source>
</evidence>
<feature type="transmembrane region" description="Helical" evidence="7">
    <location>
        <begin position="20"/>
        <end position="43"/>
    </location>
</feature>
<comment type="caution">
    <text evidence="10">The sequence shown here is derived from an EMBL/GenBank/DDBJ whole genome shotgun (WGS) entry which is preliminary data.</text>
</comment>